<dbReference type="Proteomes" id="UP000886885">
    <property type="component" value="Chromosome 15A"/>
</dbReference>
<evidence type="ECO:0000256" key="1">
    <source>
        <dbReference type="ARBA" id="ARBA00022801"/>
    </source>
</evidence>
<evidence type="ECO:0000256" key="4">
    <source>
        <dbReference type="RuleBase" id="RU004453"/>
    </source>
</evidence>
<dbReference type="EMBL" id="JAAWWB010000029">
    <property type="protein sequence ID" value="KAG6747233.1"/>
    <property type="molecule type" value="Genomic_DNA"/>
</dbReference>
<proteinExistence type="inferred from homology"/>
<evidence type="ECO:0000313" key="6">
    <source>
        <dbReference type="EMBL" id="KAG6747233.1"/>
    </source>
</evidence>
<dbReference type="PANTHER" id="PTHR46476:SF8">
    <property type="entry name" value="CHITINASE 2-LIKE"/>
    <property type="match status" value="1"/>
</dbReference>
<keyword evidence="2 3" id="KW-0326">Glycosidase</keyword>
<dbReference type="PROSITE" id="PS01095">
    <property type="entry name" value="GH18_1"/>
    <property type="match status" value="1"/>
</dbReference>
<protein>
    <recommendedName>
        <fullName evidence="5">GH18 domain-containing protein</fullName>
    </recommendedName>
</protein>
<dbReference type="InterPro" id="IPR001223">
    <property type="entry name" value="Glyco_hydro18_cat"/>
</dbReference>
<dbReference type="InterPro" id="IPR000677">
    <property type="entry name" value="Chitinase-like"/>
</dbReference>
<dbReference type="GO" id="GO:0004553">
    <property type="term" value="F:hydrolase activity, hydrolyzing O-glycosyl compounds"/>
    <property type="evidence" value="ECO:0007669"/>
    <property type="project" value="InterPro"/>
</dbReference>
<dbReference type="AlphaFoldDB" id="A0A8X7Y6B6"/>
<evidence type="ECO:0000256" key="3">
    <source>
        <dbReference type="RuleBase" id="RU000489"/>
    </source>
</evidence>
<accession>A0A8X7Y6B6</accession>
<organism evidence="6 7">
    <name type="scientific">Populus tomentosa</name>
    <name type="common">Chinese white poplar</name>
    <dbReference type="NCBI Taxonomy" id="118781"/>
    <lineage>
        <taxon>Eukaryota</taxon>
        <taxon>Viridiplantae</taxon>
        <taxon>Streptophyta</taxon>
        <taxon>Embryophyta</taxon>
        <taxon>Tracheophyta</taxon>
        <taxon>Spermatophyta</taxon>
        <taxon>Magnoliopsida</taxon>
        <taxon>eudicotyledons</taxon>
        <taxon>Gunneridae</taxon>
        <taxon>Pentapetalae</taxon>
        <taxon>rosids</taxon>
        <taxon>fabids</taxon>
        <taxon>Malpighiales</taxon>
        <taxon>Salicaceae</taxon>
        <taxon>Saliceae</taxon>
        <taxon>Populus</taxon>
    </lineage>
</organism>
<dbReference type="CDD" id="cd06544">
    <property type="entry name" value="GH18_narbonin"/>
    <property type="match status" value="1"/>
</dbReference>
<name>A0A8X7Y6B6_POPTO</name>
<dbReference type="InterPro" id="IPR001579">
    <property type="entry name" value="Glyco_hydro_18_chit_AS"/>
</dbReference>
<sequence length="385" mass="42510">MFPCTQQNTPLDRSANKKWSFRCCSSSLLFSKLFSPLMDQSKLAALANSNLFREYIGAESNNVRFTDVPVSSDILSVRIELHPFLAQIFVQPVVPLNLDCGLVVVGLSANSKLFREYIGAMSSSIKLSDVPVSSNVEFHFIIAFAIDYTGLENPSPTNGKFNAFWASSHVTPEEIASVKAKHSNVKVAVSLGGDSVGSKKAFFEPKSIDSWVQNAISSLTSMVKQYNLDGIDIDYEHFKSDPHTFAECVGRLITTLKKSRTISFASIAPYDDGEVQSHYLALWKKHGHAIDHVNFQFYAYERSSVSQFVKHFDEQVSNYGGGQILASFSTDGESEGGLGPDDGIFEACRELKDKEKLGGIFIWCADNSKKHGFEGEKKSQHLLAA</sequence>
<reference evidence="6" key="1">
    <citation type="journal article" date="2020" name="bioRxiv">
        <title>Hybrid origin of Populus tomentosa Carr. identified through genome sequencing and phylogenomic analysis.</title>
        <authorList>
            <person name="An X."/>
            <person name="Gao K."/>
            <person name="Chen Z."/>
            <person name="Li J."/>
            <person name="Yang X."/>
            <person name="Yang X."/>
            <person name="Zhou J."/>
            <person name="Guo T."/>
            <person name="Zhao T."/>
            <person name="Huang S."/>
            <person name="Miao D."/>
            <person name="Khan W.U."/>
            <person name="Rao P."/>
            <person name="Ye M."/>
            <person name="Lei B."/>
            <person name="Liao W."/>
            <person name="Wang J."/>
            <person name="Ji L."/>
            <person name="Li Y."/>
            <person name="Guo B."/>
            <person name="Mustafa N.S."/>
            <person name="Li S."/>
            <person name="Yun Q."/>
            <person name="Keller S.R."/>
            <person name="Mao J."/>
            <person name="Zhang R."/>
            <person name="Strauss S.H."/>
        </authorList>
    </citation>
    <scope>NUCLEOTIDE SEQUENCE</scope>
    <source>
        <strain evidence="6">GM15</strain>
        <tissue evidence="6">Leaf</tissue>
    </source>
</reference>
<gene>
    <name evidence="6" type="ORF">POTOM_049622</name>
</gene>
<evidence type="ECO:0000256" key="2">
    <source>
        <dbReference type="ARBA" id="ARBA00023295"/>
    </source>
</evidence>
<dbReference type="PANTHER" id="PTHR46476">
    <property type="entry name" value="CHITINASE 2-LIKE"/>
    <property type="match status" value="1"/>
</dbReference>
<dbReference type="GO" id="GO:0005975">
    <property type="term" value="P:carbohydrate metabolic process"/>
    <property type="evidence" value="ECO:0007669"/>
    <property type="project" value="InterPro"/>
</dbReference>
<dbReference type="PRINTS" id="PR00551">
    <property type="entry name" value="2SGLOBULIN"/>
</dbReference>
<dbReference type="Pfam" id="PF00704">
    <property type="entry name" value="Glyco_hydro_18"/>
    <property type="match status" value="1"/>
</dbReference>
<evidence type="ECO:0000259" key="5">
    <source>
        <dbReference type="PROSITE" id="PS51910"/>
    </source>
</evidence>
<keyword evidence="1 3" id="KW-0378">Hydrolase</keyword>
<dbReference type="OrthoDB" id="3012298at2759"/>
<comment type="similarity">
    <text evidence="4">Belongs to the glycosyl hydrolase 18 family.</text>
</comment>
<dbReference type="PROSITE" id="PS51910">
    <property type="entry name" value="GH18_2"/>
    <property type="match status" value="1"/>
</dbReference>
<evidence type="ECO:0000313" key="7">
    <source>
        <dbReference type="Proteomes" id="UP000886885"/>
    </source>
</evidence>
<feature type="domain" description="GH18" evidence="5">
    <location>
        <begin position="112"/>
        <end position="385"/>
    </location>
</feature>
<comment type="caution">
    <text evidence="6">The sequence shown here is derived from an EMBL/GenBank/DDBJ whole genome shotgun (WGS) entry which is preliminary data.</text>
</comment>
<keyword evidence="7" id="KW-1185">Reference proteome</keyword>